<gene>
    <name evidence="2" type="ORF">SAMN05192583_0550</name>
</gene>
<feature type="transmembrane region" description="Helical" evidence="1">
    <location>
        <begin position="245"/>
        <end position="261"/>
    </location>
</feature>
<keyword evidence="1" id="KW-1133">Transmembrane helix</keyword>
<keyword evidence="1" id="KW-0812">Transmembrane</keyword>
<sequence>MGLSFRLKVCVLGGLGGGLGVLRFVAGLAVVLGGAVLGVAAFAGAWVVAAAGLAGVVSDLVGVGMVLRGRRVRVQLVVEVRVSVGLLGWVGTWVALGPDLGFVSVGAELFLGLGLGGIKGDVLADVAAGLVVEVDPVGARVARPGATLAAFVCVLLVLADLGAVVAAVSYVHVCVGAFVLVGSGERVGVALVGASWSARCCGERVLFGPWLWLACLGAGGCAVECLCGGFFCGGCAAGISGGSRFWGGFVSALGCWCACVGRGAACLVWWFALLVWLQAAASAWAWACACRCSAPAPGWW</sequence>
<dbReference type="STRING" id="1166340.SAMN05192583_0550"/>
<feature type="transmembrane region" description="Helical" evidence="1">
    <location>
        <begin position="210"/>
        <end position="239"/>
    </location>
</feature>
<feature type="transmembrane region" description="Helical" evidence="1">
    <location>
        <begin position="177"/>
        <end position="198"/>
    </location>
</feature>
<protein>
    <submittedName>
        <fullName evidence="2">Uncharacterized protein</fullName>
    </submittedName>
</protein>
<feature type="transmembrane region" description="Helical" evidence="1">
    <location>
        <begin position="148"/>
        <end position="171"/>
    </location>
</feature>
<dbReference type="AlphaFoldDB" id="A0A1H7Z580"/>
<evidence type="ECO:0000313" key="3">
    <source>
        <dbReference type="Proteomes" id="UP000199206"/>
    </source>
</evidence>
<keyword evidence="1" id="KW-0472">Membrane</keyword>
<reference evidence="3" key="1">
    <citation type="submission" date="2016-10" db="EMBL/GenBank/DDBJ databases">
        <authorList>
            <person name="Varghese N."/>
            <person name="Submissions S."/>
        </authorList>
    </citation>
    <scope>NUCLEOTIDE SEQUENCE [LARGE SCALE GENOMIC DNA]</scope>
    <source>
        <strain evidence="3">S6-262</strain>
    </source>
</reference>
<dbReference type="EMBL" id="FOCF01000001">
    <property type="protein sequence ID" value="SEM53752.1"/>
    <property type="molecule type" value="Genomic_DNA"/>
</dbReference>
<dbReference type="Proteomes" id="UP000199206">
    <property type="component" value="Unassembled WGS sequence"/>
</dbReference>
<evidence type="ECO:0000313" key="2">
    <source>
        <dbReference type="EMBL" id="SEM53752.1"/>
    </source>
</evidence>
<feature type="transmembrane region" description="Helical" evidence="1">
    <location>
        <begin position="43"/>
        <end position="67"/>
    </location>
</feature>
<name>A0A1H7Z580_9SPHN</name>
<proteinExistence type="predicted"/>
<feature type="transmembrane region" description="Helical" evidence="1">
    <location>
        <begin position="12"/>
        <end position="37"/>
    </location>
</feature>
<accession>A0A1H7Z580</accession>
<keyword evidence="3" id="KW-1185">Reference proteome</keyword>
<feature type="transmembrane region" description="Helical" evidence="1">
    <location>
        <begin position="268"/>
        <end position="287"/>
    </location>
</feature>
<evidence type="ECO:0000256" key="1">
    <source>
        <dbReference type="SAM" id="Phobius"/>
    </source>
</evidence>
<organism evidence="2 3">
    <name type="scientific">Sphingomonas gellani</name>
    <dbReference type="NCBI Taxonomy" id="1166340"/>
    <lineage>
        <taxon>Bacteria</taxon>
        <taxon>Pseudomonadati</taxon>
        <taxon>Pseudomonadota</taxon>
        <taxon>Alphaproteobacteria</taxon>
        <taxon>Sphingomonadales</taxon>
        <taxon>Sphingomonadaceae</taxon>
        <taxon>Sphingomonas</taxon>
    </lineage>
</organism>